<comment type="caution">
    <text evidence="1">The sequence shown here is derived from an EMBL/GenBank/DDBJ whole genome shotgun (WGS) entry which is preliminary data.</text>
</comment>
<dbReference type="RefSeq" id="WP_147923654.1">
    <property type="nucleotide sequence ID" value="NZ_VRTY01000108.1"/>
</dbReference>
<protein>
    <submittedName>
        <fullName evidence="1">Uncharacterized protein</fullName>
    </submittedName>
</protein>
<dbReference type="AlphaFoldDB" id="A0A5C8J3W9"/>
<dbReference type="EMBL" id="VRTY01000108">
    <property type="protein sequence ID" value="TXK29663.1"/>
    <property type="molecule type" value="Genomic_DNA"/>
</dbReference>
<sequence length="103" mass="11656">MRTIPKLFLLLIFQILTGCVGEPPTEHARQLLQQVENHRQEKGLYPTTLPGNLTDGERSGIKAEYFIYIVDSTRTSFTLKVFIGNGLADIYKSGTGKWIRTDK</sequence>
<organism evidence="1 2">
    <name type="scientific">Pontibacter qinzhouensis</name>
    <dbReference type="NCBI Taxonomy" id="2603253"/>
    <lineage>
        <taxon>Bacteria</taxon>
        <taxon>Pseudomonadati</taxon>
        <taxon>Bacteroidota</taxon>
        <taxon>Cytophagia</taxon>
        <taxon>Cytophagales</taxon>
        <taxon>Hymenobacteraceae</taxon>
        <taxon>Pontibacter</taxon>
    </lineage>
</organism>
<evidence type="ECO:0000313" key="2">
    <source>
        <dbReference type="Proteomes" id="UP000321926"/>
    </source>
</evidence>
<proteinExistence type="predicted"/>
<dbReference type="PROSITE" id="PS51257">
    <property type="entry name" value="PROKAR_LIPOPROTEIN"/>
    <property type="match status" value="1"/>
</dbReference>
<evidence type="ECO:0000313" key="1">
    <source>
        <dbReference type="EMBL" id="TXK29663.1"/>
    </source>
</evidence>
<name>A0A5C8J3W9_9BACT</name>
<dbReference type="Proteomes" id="UP000321926">
    <property type="component" value="Unassembled WGS sequence"/>
</dbReference>
<gene>
    <name evidence="1" type="ORF">FVR03_20560</name>
</gene>
<keyword evidence="2" id="KW-1185">Reference proteome</keyword>
<accession>A0A5C8J3W9</accession>
<reference evidence="1 2" key="1">
    <citation type="submission" date="2019-08" db="EMBL/GenBank/DDBJ databases">
        <authorList>
            <person name="Shi S."/>
        </authorList>
    </citation>
    <scope>NUCLEOTIDE SEQUENCE [LARGE SCALE GENOMIC DNA]</scope>
    <source>
        <strain evidence="1 2">GY10130</strain>
    </source>
</reference>